<reference evidence="2 3" key="1">
    <citation type="submission" date="2013-07" db="EMBL/GenBank/DDBJ databases">
        <title>Comparative Genomic and Metabolomic Analysis of Twelve Strains of Pseudoalteromonas luteoviolacea.</title>
        <authorList>
            <person name="Vynne N.G."/>
            <person name="Mansson M."/>
            <person name="Gram L."/>
        </authorList>
    </citation>
    <scope>NUCLEOTIDE SEQUENCE [LARGE SCALE GENOMIC DNA]</scope>
    <source>
        <strain evidence="2 3">NCIMB 1942</strain>
    </source>
</reference>
<dbReference type="PATRIC" id="fig|1365253.3.peg.271"/>
<keyword evidence="1" id="KW-0732">Signal</keyword>
<name>A0A167HR82_9GAMM</name>
<accession>A0A167HR82</accession>
<proteinExistence type="predicted"/>
<dbReference type="Proteomes" id="UP000076587">
    <property type="component" value="Unassembled WGS sequence"/>
</dbReference>
<sequence length="136" mass="14770">MKTLVATLACLSAPLFAAELKLTINDINAQPGKIYIEMYKGEQPYMLGDAYTASFVKAQQGTVSTQFSNLEPGAYAIRLFHDENNNAQLDTNLLGIPTEGVGFSNNATMQFGPPSYQEMTITITQGSNVESMAISY</sequence>
<dbReference type="InterPro" id="IPR018673">
    <property type="entry name" value="DUF2141"/>
</dbReference>
<evidence type="ECO:0000256" key="1">
    <source>
        <dbReference type="SAM" id="SignalP"/>
    </source>
</evidence>
<feature type="signal peptide" evidence="1">
    <location>
        <begin position="1"/>
        <end position="17"/>
    </location>
</feature>
<protein>
    <recommendedName>
        <fullName evidence="4">DUF2141 domain-containing protein</fullName>
    </recommendedName>
</protein>
<dbReference type="EMBL" id="AUXT01000008">
    <property type="protein sequence ID" value="KZN58434.1"/>
    <property type="molecule type" value="Genomic_DNA"/>
</dbReference>
<gene>
    <name evidence="2" type="ORF">N482_22210</name>
</gene>
<feature type="chain" id="PRO_5007887746" description="DUF2141 domain-containing protein" evidence="1">
    <location>
        <begin position="18"/>
        <end position="136"/>
    </location>
</feature>
<comment type="caution">
    <text evidence="2">The sequence shown here is derived from an EMBL/GenBank/DDBJ whole genome shotgun (WGS) entry which is preliminary data.</text>
</comment>
<evidence type="ECO:0000313" key="3">
    <source>
        <dbReference type="Proteomes" id="UP000076587"/>
    </source>
</evidence>
<dbReference type="Pfam" id="PF09912">
    <property type="entry name" value="DUF2141"/>
    <property type="match status" value="1"/>
</dbReference>
<evidence type="ECO:0008006" key="4">
    <source>
        <dbReference type="Google" id="ProtNLM"/>
    </source>
</evidence>
<organism evidence="2 3">
    <name type="scientific">Pseudoalteromonas luteoviolacea NCIMB 1942</name>
    <dbReference type="NCBI Taxonomy" id="1365253"/>
    <lineage>
        <taxon>Bacteria</taxon>
        <taxon>Pseudomonadati</taxon>
        <taxon>Pseudomonadota</taxon>
        <taxon>Gammaproteobacteria</taxon>
        <taxon>Alteromonadales</taxon>
        <taxon>Pseudoalteromonadaceae</taxon>
        <taxon>Pseudoalteromonas</taxon>
    </lineage>
</organism>
<dbReference type="AlphaFoldDB" id="A0A167HR82"/>
<dbReference type="RefSeq" id="WP_063375364.1">
    <property type="nucleotide sequence ID" value="NZ_AUXT01000008.1"/>
</dbReference>
<dbReference type="OrthoDB" id="9788332at2"/>
<evidence type="ECO:0000313" key="2">
    <source>
        <dbReference type="EMBL" id="KZN58434.1"/>
    </source>
</evidence>